<accession>A0AAD6UT17</accession>
<evidence type="ECO:0000256" key="1">
    <source>
        <dbReference type="SAM" id="MobiDB-lite"/>
    </source>
</evidence>
<evidence type="ECO:0000313" key="2">
    <source>
        <dbReference type="EMBL" id="KAJ7191480.1"/>
    </source>
</evidence>
<feature type="compositionally biased region" description="Acidic residues" evidence="1">
    <location>
        <begin position="97"/>
        <end position="107"/>
    </location>
</feature>
<dbReference type="EMBL" id="JARJCW010000132">
    <property type="protein sequence ID" value="KAJ7191480.1"/>
    <property type="molecule type" value="Genomic_DNA"/>
</dbReference>
<feature type="compositionally biased region" description="Polar residues" evidence="1">
    <location>
        <begin position="74"/>
        <end position="86"/>
    </location>
</feature>
<organism evidence="2 3">
    <name type="scientific">Mycena pura</name>
    <dbReference type="NCBI Taxonomy" id="153505"/>
    <lineage>
        <taxon>Eukaryota</taxon>
        <taxon>Fungi</taxon>
        <taxon>Dikarya</taxon>
        <taxon>Basidiomycota</taxon>
        <taxon>Agaricomycotina</taxon>
        <taxon>Agaricomycetes</taxon>
        <taxon>Agaricomycetidae</taxon>
        <taxon>Agaricales</taxon>
        <taxon>Marasmiineae</taxon>
        <taxon>Mycenaceae</taxon>
        <taxon>Mycena</taxon>
    </lineage>
</organism>
<gene>
    <name evidence="2" type="ORF">GGX14DRAFT_407147</name>
</gene>
<dbReference type="AlphaFoldDB" id="A0AAD6UT17"/>
<dbReference type="Proteomes" id="UP001219525">
    <property type="component" value="Unassembled WGS sequence"/>
</dbReference>
<feature type="region of interest" description="Disordered" evidence="1">
    <location>
        <begin position="55"/>
        <end position="108"/>
    </location>
</feature>
<sequence>MAIRHPGVGNQTDDHGNHFVWSLLYCHNFVIMVMVASKSHIGQCGTKELCEPEPKTEIIGSQDENEDQADENESLQNKYESLQNKQKLAGRKRNALDENETPLDENEIPLNENETKHAQPQFADLACDIFAFVQVLVHEWCIFKV</sequence>
<keyword evidence="3" id="KW-1185">Reference proteome</keyword>
<comment type="caution">
    <text evidence="2">The sequence shown here is derived from an EMBL/GenBank/DDBJ whole genome shotgun (WGS) entry which is preliminary data.</text>
</comment>
<proteinExistence type="predicted"/>
<protein>
    <submittedName>
        <fullName evidence="2">Uncharacterized protein</fullName>
    </submittedName>
</protein>
<name>A0AAD6UT17_9AGAR</name>
<evidence type="ECO:0000313" key="3">
    <source>
        <dbReference type="Proteomes" id="UP001219525"/>
    </source>
</evidence>
<feature type="compositionally biased region" description="Acidic residues" evidence="1">
    <location>
        <begin position="63"/>
        <end position="73"/>
    </location>
</feature>
<reference evidence="2" key="1">
    <citation type="submission" date="2023-03" db="EMBL/GenBank/DDBJ databases">
        <title>Massive genome expansion in bonnet fungi (Mycena s.s.) driven by repeated elements and novel gene families across ecological guilds.</title>
        <authorList>
            <consortium name="Lawrence Berkeley National Laboratory"/>
            <person name="Harder C.B."/>
            <person name="Miyauchi S."/>
            <person name="Viragh M."/>
            <person name="Kuo A."/>
            <person name="Thoen E."/>
            <person name="Andreopoulos B."/>
            <person name="Lu D."/>
            <person name="Skrede I."/>
            <person name="Drula E."/>
            <person name="Henrissat B."/>
            <person name="Morin E."/>
            <person name="Kohler A."/>
            <person name="Barry K."/>
            <person name="LaButti K."/>
            <person name="Morin E."/>
            <person name="Salamov A."/>
            <person name="Lipzen A."/>
            <person name="Mereny Z."/>
            <person name="Hegedus B."/>
            <person name="Baldrian P."/>
            <person name="Stursova M."/>
            <person name="Weitz H."/>
            <person name="Taylor A."/>
            <person name="Grigoriev I.V."/>
            <person name="Nagy L.G."/>
            <person name="Martin F."/>
            <person name="Kauserud H."/>
        </authorList>
    </citation>
    <scope>NUCLEOTIDE SEQUENCE</scope>
    <source>
        <strain evidence="2">9144</strain>
    </source>
</reference>